<dbReference type="PANTHER" id="PTHR43584:SF8">
    <property type="entry name" value="N-ACETYLMURAMATE ALPHA-1-PHOSPHATE URIDYLYLTRANSFERASE"/>
    <property type="match status" value="1"/>
</dbReference>
<feature type="domain" description="Mannose-1-phosphate guanyltransferase C-terminal" evidence="8">
    <location>
        <begin position="246"/>
        <end position="330"/>
    </location>
</feature>
<dbReference type="Proteomes" id="UP000290567">
    <property type="component" value="Unassembled WGS sequence"/>
</dbReference>
<comment type="catalytic activity">
    <reaction evidence="6">
        <text>alpha-D-glucosamine 1-phosphate + acetyl-CoA = N-acetyl-alpha-D-glucosamine 1-phosphate + CoA + H(+)</text>
        <dbReference type="Rhea" id="RHEA:13725"/>
        <dbReference type="ChEBI" id="CHEBI:15378"/>
        <dbReference type="ChEBI" id="CHEBI:57287"/>
        <dbReference type="ChEBI" id="CHEBI:57288"/>
        <dbReference type="ChEBI" id="CHEBI:57776"/>
        <dbReference type="ChEBI" id="CHEBI:58516"/>
        <dbReference type="EC" id="2.3.1.157"/>
    </reaction>
</comment>
<dbReference type="InterPro" id="IPR011004">
    <property type="entry name" value="Trimer_LpxA-like_sf"/>
</dbReference>
<dbReference type="AlphaFoldDB" id="A0A4P5PHM3"/>
<dbReference type="SUPFAM" id="SSF53448">
    <property type="entry name" value="Nucleotide-diphospho-sugar transferases"/>
    <property type="match status" value="1"/>
</dbReference>
<protein>
    <submittedName>
        <fullName evidence="9">Glucosamine-1-phosphate N-acetyltransferase</fullName>
    </submittedName>
</protein>
<dbReference type="InterPro" id="IPR050065">
    <property type="entry name" value="GlmU-like"/>
</dbReference>
<accession>A0A4P5PHM3</accession>
<evidence type="ECO:0000259" key="8">
    <source>
        <dbReference type="Pfam" id="PF25087"/>
    </source>
</evidence>
<evidence type="ECO:0000256" key="7">
    <source>
        <dbReference type="ARBA" id="ARBA00048493"/>
    </source>
</evidence>
<dbReference type="Pfam" id="PF25087">
    <property type="entry name" value="GMPPB_C"/>
    <property type="match status" value="1"/>
</dbReference>
<keyword evidence="1 9" id="KW-0808">Transferase</keyword>
<reference evidence="10" key="1">
    <citation type="submission" date="2019-02" db="EMBL/GenBank/DDBJ databases">
        <title>Draft genome sequence of Enterococcus sp. Gos25-1.</title>
        <authorList>
            <person name="Tanaka N."/>
            <person name="Shiwa Y."/>
            <person name="Fujita N."/>
        </authorList>
    </citation>
    <scope>NUCLEOTIDE SEQUENCE [LARGE SCALE GENOMIC DNA]</scope>
    <source>
        <strain evidence="10">Gos25-1</strain>
    </source>
</reference>
<dbReference type="RefSeq" id="WP_146624287.1">
    <property type="nucleotide sequence ID" value="NZ_BJCC01000052.1"/>
</dbReference>
<comment type="caution">
    <text evidence="9">The sequence shown here is derived from an EMBL/GenBank/DDBJ whole genome shotgun (WGS) entry which is preliminary data.</text>
</comment>
<dbReference type="PANTHER" id="PTHR43584">
    <property type="entry name" value="NUCLEOTIDYL TRANSFERASE"/>
    <property type="match status" value="1"/>
</dbReference>
<evidence type="ECO:0000256" key="4">
    <source>
        <dbReference type="ARBA" id="ARBA00023268"/>
    </source>
</evidence>
<dbReference type="EMBL" id="BJCC01000052">
    <property type="protein sequence ID" value="GCF95921.1"/>
    <property type="molecule type" value="Genomic_DNA"/>
</dbReference>
<dbReference type="Gene3D" id="2.160.10.10">
    <property type="entry name" value="Hexapeptide repeat proteins"/>
    <property type="match status" value="1"/>
</dbReference>
<dbReference type="OrthoDB" id="9813880at2"/>
<keyword evidence="2" id="KW-0548">Nucleotidyltransferase</keyword>
<keyword evidence="3" id="KW-0677">Repeat</keyword>
<gene>
    <name evidence="9" type="ORF">NRIC_38120</name>
</gene>
<evidence type="ECO:0000256" key="6">
    <source>
        <dbReference type="ARBA" id="ARBA00048247"/>
    </source>
</evidence>
<dbReference type="GO" id="GO:0019134">
    <property type="term" value="F:glucosamine-1-phosphate N-acetyltransferase activity"/>
    <property type="evidence" value="ECO:0007669"/>
    <property type="project" value="UniProtKB-EC"/>
</dbReference>
<dbReference type="Gene3D" id="3.90.550.10">
    <property type="entry name" value="Spore Coat Polysaccharide Biosynthesis Protein SpsA, Chain A"/>
    <property type="match status" value="1"/>
</dbReference>
<organism evidence="9 10">
    <name type="scientific">Enterococcus florum</name>
    <dbReference type="NCBI Taxonomy" id="2480627"/>
    <lineage>
        <taxon>Bacteria</taxon>
        <taxon>Bacillati</taxon>
        <taxon>Bacillota</taxon>
        <taxon>Bacilli</taxon>
        <taxon>Lactobacillales</taxon>
        <taxon>Enterococcaceae</taxon>
        <taxon>Enterococcus</taxon>
    </lineage>
</organism>
<dbReference type="InterPro" id="IPR056729">
    <property type="entry name" value="GMPPB_C"/>
</dbReference>
<name>A0A4P5PHM3_9ENTE</name>
<proteinExistence type="predicted"/>
<evidence type="ECO:0000256" key="5">
    <source>
        <dbReference type="ARBA" id="ARBA00023315"/>
    </source>
</evidence>
<keyword evidence="10" id="KW-1185">Reference proteome</keyword>
<dbReference type="SUPFAM" id="SSF51161">
    <property type="entry name" value="Trimeric LpxA-like enzymes"/>
    <property type="match status" value="1"/>
</dbReference>
<evidence type="ECO:0000256" key="2">
    <source>
        <dbReference type="ARBA" id="ARBA00022695"/>
    </source>
</evidence>
<keyword evidence="5" id="KW-0012">Acyltransferase</keyword>
<evidence type="ECO:0000313" key="9">
    <source>
        <dbReference type="EMBL" id="GCF95921.1"/>
    </source>
</evidence>
<dbReference type="PROSITE" id="PS00101">
    <property type="entry name" value="HEXAPEP_TRANSFERASES"/>
    <property type="match status" value="1"/>
</dbReference>
<evidence type="ECO:0000256" key="1">
    <source>
        <dbReference type="ARBA" id="ARBA00022679"/>
    </source>
</evidence>
<dbReference type="GO" id="GO:0003977">
    <property type="term" value="F:UDP-N-acetylglucosamine diphosphorylase activity"/>
    <property type="evidence" value="ECO:0007669"/>
    <property type="project" value="UniProtKB-EC"/>
</dbReference>
<dbReference type="InterPro" id="IPR018357">
    <property type="entry name" value="Hexapep_transf_CS"/>
</dbReference>
<evidence type="ECO:0000256" key="3">
    <source>
        <dbReference type="ARBA" id="ARBA00022737"/>
    </source>
</evidence>
<keyword evidence="4" id="KW-0511">Multifunctional enzyme</keyword>
<sequence>MIAIIECSEHSSKTFPYDFHWQKACLPIVDKPNIVRVLNQLFDNGFSEENIYIVLGHRKDQVKATLKKFPKLNYVERSNGLKCSYESIANVIDSDVLLYNAGSVITDNDIQKFFSSKEKNKVFTIEKTDSSTNHIGVNVVQGLVENFYGHPREHYVTNIVPGLYQLELETFKMALNSDLGFEKNNSGAMPPQTFFIENGLNGTLLEKKIYAIENDKEVFQLNFPWDLLNANEYYVSELCGNIDGDIIGENSSIDPSARINGNVQIGNNTVVGKNVAINGSVIIGDNVLIDNGAILEGNNYIGDGTYIKDYAKIGDHTVIGKDNKIGHNAEMKGVTMKGVSAIHYSEIFGIVGTYVDIAAACVAGILRFNDTEQPQKIEGKIYSGKNTNAVFLGDFTRTGIGNIFLPGCKVGANCAVSPGLIVNENIEHHKIAFQEQSIVKKYWGPEKYGW</sequence>
<comment type="catalytic activity">
    <reaction evidence="7">
        <text>N-acetyl-alpha-D-glucosamine 1-phosphate + UTP + H(+) = UDP-N-acetyl-alpha-D-glucosamine + diphosphate</text>
        <dbReference type="Rhea" id="RHEA:13509"/>
        <dbReference type="ChEBI" id="CHEBI:15378"/>
        <dbReference type="ChEBI" id="CHEBI:33019"/>
        <dbReference type="ChEBI" id="CHEBI:46398"/>
        <dbReference type="ChEBI" id="CHEBI:57705"/>
        <dbReference type="ChEBI" id="CHEBI:57776"/>
        <dbReference type="EC" id="2.7.7.23"/>
    </reaction>
</comment>
<evidence type="ECO:0000313" key="10">
    <source>
        <dbReference type="Proteomes" id="UP000290567"/>
    </source>
</evidence>
<dbReference type="InterPro" id="IPR029044">
    <property type="entry name" value="Nucleotide-diphossugar_trans"/>
</dbReference>